<dbReference type="CDD" id="cd06326">
    <property type="entry name" value="PBP1_ABC_ligand_binding-like"/>
    <property type="match status" value="1"/>
</dbReference>
<dbReference type="InterPro" id="IPR028082">
    <property type="entry name" value="Peripla_BP_I"/>
</dbReference>
<dbReference type="AlphaFoldDB" id="A0A372EEQ3"/>
<keyword evidence="2 3" id="KW-0732">Signal</keyword>
<dbReference type="Gene3D" id="3.40.50.2300">
    <property type="match status" value="2"/>
</dbReference>
<feature type="chain" id="PRO_5017060188" evidence="3">
    <location>
        <begin position="29"/>
        <end position="385"/>
    </location>
</feature>
<dbReference type="InterPro" id="IPR028081">
    <property type="entry name" value="Leu-bd"/>
</dbReference>
<dbReference type="Proteomes" id="UP000261931">
    <property type="component" value="Unassembled WGS sequence"/>
</dbReference>
<gene>
    <name evidence="5" type="ORF">DY262_19695</name>
</gene>
<proteinExistence type="inferred from homology"/>
<dbReference type="PANTHER" id="PTHR47235:SF1">
    <property type="entry name" value="BLR6548 PROTEIN"/>
    <property type="match status" value="1"/>
</dbReference>
<evidence type="ECO:0000313" key="5">
    <source>
        <dbReference type="EMBL" id="RFP76887.1"/>
    </source>
</evidence>
<comment type="similarity">
    <text evidence="1">Belongs to the leucine-binding protein family.</text>
</comment>
<dbReference type="EMBL" id="QVLS01000014">
    <property type="protein sequence ID" value="RFP76887.1"/>
    <property type="molecule type" value="Genomic_DNA"/>
</dbReference>
<feature type="signal peptide" evidence="3">
    <location>
        <begin position="1"/>
        <end position="28"/>
    </location>
</feature>
<dbReference type="Pfam" id="PF13458">
    <property type="entry name" value="Peripla_BP_6"/>
    <property type="match status" value="1"/>
</dbReference>
<evidence type="ECO:0000256" key="3">
    <source>
        <dbReference type="SAM" id="SignalP"/>
    </source>
</evidence>
<feature type="domain" description="Leucine-binding protein" evidence="4">
    <location>
        <begin position="42"/>
        <end position="371"/>
    </location>
</feature>
<sequence>MRRRRLLTATGSAALLPGLALLPARAGAQGAPAGLSDTTLVLGQSAPFSGAAEQLGLQFHLGAQLFFEQLNAKGGVHGRRIELKRLDDGYEPDRCVANTRQFIGEGVFALFGYIGTPTSVVALPLATEAKVPFFAPFSGAEALRTPFNRYAIHVRASYFDETAAIVRQLTQVGIKRISVFYQNDAYGKTGLEGVTRALKALNMEPASTGTVERNTVDVAESLKSILAGRPEAIVQISAYKSCAAFIRAARKAGFAGNLYNVSFVGTQALLDELGKDARGVAVSQVMPFPYSPATSLSGEYLAAVRAKQGRAPNYSGIEGYVAAKVFTEALNRAGRGLSREGFINAIEGIRGLDLGGFPVDFGPNKHTGSRFVELTLLTEDGRVRR</sequence>
<evidence type="ECO:0000256" key="2">
    <source>
        <dbReference type="ARBA" id="ARBA00022729"/>
    </source>
</evidence>
<evidence type="ECO:0000259" key="4">
    <source>
        <dbReference type="Pfam" id="PF13458"/>
    </source>
</evidence>
<protein>
    <submittedName>
        <fullName evidence="5">ABC transporter permease</fullName>
    </submittedName>
</protein>
<name>A0A372EEQ3_9BURK</name>
<dbReference type="PANTHER" id="PTHR47235">
    <property type="entry name" value="BLR6548 PROTEIN"/>
    <property type="match status" value="1"/>
</dbReference>
<accession>A0A372EEQ3</accession>
<dbReference type="RefSeq" id="WP_116960768.1">
    <property type="nucleotide sequence ID" value="NZ_QVLS01000014.1"/>
</dbReference>
<evidence type="ECO:0000313" key="6">
    <source>
        <dbReference type="Proteomes" id="UP000261931"/>
    </source>
</evidence>
<keyword evidence="6" id="KW-1185">Reference proteome</keyword>
<organism evidence="5 6">
    <name type="scientific">Hydrogenophaga borbori</name>
    <dbReference type="NCBI Taxonomy" id="2294117"/>
    <lineage>
        <taxon>Bacteria</taxon>
        <taxon>Pseudomonadati</taxon>
        <taxon>Pseudomonadota</taxon>
        <taxon>Betaproteobacteria</taxon>
        <taxon>Burkholderiales</taxon>
        <taxon>Comamonadaceae</taxon>
        <taxon>Hydrogenophaga</taxon>
    </lineage>
</organism>
<comment type="caution">
    <text evidence="5">The sequence shown here is derived from an EMBL/GenBank/DDBJ whole genome shotgun (WGS) entry which is preliminary data.</text>
</comment>
<dbReference type="SUPFAM" id="SSF53822">
    <property type="entry name" value="Periplasmic binding protein-like I"/>
    <property type="match status" value="1"/>
</dbReference>
<reference evidence="5 6" key="1">
    <citation type="submission" date="2018-08" db="EMBL/GenBank/DDBJ databases">
        <title>Hydrogenophaga sp. LA-38 isolated from sludge.</title>
        <authorList>
            <person name="Im W.-T."/>
        </authorList>
    </citation>
    <scope>NUCLEOTIDE SEQUENCE [LARGE SCALE GENOMIC DNA]</scope>
    <source>
        <strain evidence="5 6">LA-38</strain>
    </source>
</reference>
<evidence type="ECO:0000256" key="1">
    <source>
        <dbReference type="ARBA" id="ARBA00010062"/>
    </source>
</evidence>